<dbReference type="EMBL" id="UYRR01031768">
    <property type="protein sequence ID" value="VDK52499.1"/>
    <property type="molecule type" value="Genomic_DNA"/>
</dbReference>
<dbReference type="GO" id="GO:0005737">
    <property type="term" value="C:cytoplasm"/>
    <property type="evidence" value="ECO:0007669"/>
    <property type="project" value="TreeGrafter"/>
</dbReference>
<proteinExistence type="predicted"/>
<reference evidence="3" key="1">
    <citation type="submission" date="2017-02" db="UniProtKB">
        <authorList>
            <consortium name="WormBaseParasite"/>
        </authorList>
    </citation>
    <scope>IDENTIFICATION</scope>
</reference>
<gene>
    <name evidence="1" type="ORF">ASIM_LOCUS14464</name>
</gene>
<dbReference type="Proteomes" id="UP000267096">
    <property type="component" value="Unassembled WGS sequence"/>
</dbReference>
<protein>
    <submittedName>
        <fullName evidence="3">SKA2 domain-containing protein</fullName>
    </submittedName>
</protein>
<organism evidence="3">
    <name type="scientific">Anisakis simplex</name>
    <name type="common">Herring worm</name>
    <dbReference type="NCBI Taxonomy" id="6269"/>
    <lineage>
        <taxon>Eukaryota</taxon>
        <taxon>Metazoa</taxon>
        <taxon>Ecdysozoa</taxon>
        <taxon>Nematoda</taxon>
        <taxon>Chromadorea</taxon>
        <taxon>Rhabditida</taxon>
        <taxon>Spirurina</taxon>
        <taxon>Ascaridomorpha</taxon>
        <taxon>Ascaridoidea</taxon>
        <taxon>Anisakidae</taxon>
        <taxon>Anisakis</taxon>
        <taxon>Anisakis simplex complex</taxon>
    </lineage>
</organism>
<dbReference type="Pfam" id="PF10154">
    <property type="entry name" value="Fy-3"/>
    <property type="match status" value="1"/>
</dbReference>
<keyword evidence="2" id="KW-1185">Reference proteome</keyword>
<dbReference type="PANTHER" id="PTHR16525">
    <property type="entry name" value="PROTEIN C12ORF4"/>
    <property type="match status" value="1"/>
</dbReference>
<dbReference type="WBParaSite" id="ASIM_0001505401-mRNA-1">
    <property type="protein sequence ID" value="ASIM_0001505401-mRNA-1"/>
    <property type="gene ID" value="ASIM_0001505401"/>
</dbReference>
<dbReference type="AlphaFoldDB" id="A0A0M3K2C1"/>
<dbReference type="InterPro" id="IPR019311">
    <property type="entry name" value="Fy-3"/>
</dbReference>
<evidence type="ECO:0000313" key="3">
    <source>
        <dbReference type="WBParaSite" id="ASIM_0001505401-mRNA-1"/>
    </source>
</evidence>
<reference evidence="1 2" key="2">
    <citation type="submission" date="2018-11" db="EMBL/GenBank/DDBJ databases">
        <authorList>
            <consortium name="Pathogen Informatics"/>
        </authorList>
    </citation>
    <scope>NUCLEOTIDE SEQUENCE [LARGE SCALE GENOMIC DNA]</scope>
</reference>
<name>A0A0M3K2C1_ANISI</name>
<accession>A0A0M3K2C1</accession>
<dbReference type="PANTHER" id="PTHR16525:SF0">
    <property type="entry name" value="PROTEIN C12ORF4"/>
    <property type="match status" value="1"/>
</dbReference>
<dbReference type="OrthoDB" id="415359at2759"/>
<sequence>MITKRREFGDALTRFVDEETRKYENEIGDAYVEQLLNDDETVYPTSTDSIEWQHKIDAANDSESVPFSDCFQFIMRNSSHERIDMIISLERKMAEKMSALVRARDFELERMVRECEEAVKETISDEGNPLPANAHQLSRLNEKLRQVSTNYSCQIQALVDRQRHEYRNLIRNLYERDEFPPEALNDIPSPLAPICRKSNSAFANLNSAKESPTDRFEESFTIYLGR</sequence>
<evidence type="ECO:0000313" key="1">
    <source>
        <dbReference type="EMBL" id="VDK52499.1"/>
    </source>
</evidence>
<evidence type="ECO:0000313" key="2">
    <source>
        <dbReference type="Proteomes" id="UP000267096"/>
    </source>
</evidence>